<keyword evidence="5 8" id="KW-0378">Hydrolase</keyword>
<evidence type="ECO:0000313" key="8">
    <source>
        <dbReference type="EMBL" id="ASQ30565.1"/>
    </source>
</evidence>
<dbReference type="EC" id="3.1.26.5" evidence="7"/>
<comment type="function">
    <text evidence="1">RNaseP catalyzes the removal of the 5'-leader sequence from pre-tRNA to produce the mature 5'-terminus. It can also cleave other RNA substrates such as 4.5S RNA. The protein component plays an auxiliary but essential role in vivo by binding to the 5'-leader sequence and broadening the substrate specificity of the ribozyme.</text>
</comment>
<keyword evidence="6" id="KW-0694">RNA-binding</keyword>
<sequence length="98" mass="11593">MEFDELYKNAKKWHCCGVLIFYEPYESMKVAFVASKKVGKAVQRNRAKRLLREIFFSLKTELEFGRYILVAKSDICTMSFLELKKNTKWGLKKLKCLD</sequence>
<dbReference type="GO" id="GO:0004526">
    <property type="term" value="F:ribonuclease P activity"/>
    <property type="evidence" value="ECO:0007669"/>
    <property type="project" value="UniProtKB-UniRule"/>
</dbReference>
<dbReference type="KEGG" id="cavi:CAV_0904"/>
<dbReference type="PROSITE" id="PS00648">
    <property type="entry name" value="RIBONUCLEASE_P"/>
    <property type="match status" value="1"/>
</dbReference>
<dbReference type="PANTHER" id="PTHR33992:SF1">
    <property type="entry name" value="RIBONUCLEASE P PROTEIN COMPONENT"/>
    <property type="match status" value="1"/>
</dbReference>
<dbReference type="InterPro" id="IPR000100">
    <property type="entry name" value="RNase_P"/>
</dbReference>
<evidence type="ECO:0000256" key="5">
    <source>
        <dbReference type="ARBA" id="ARBA00022801"/>
    </source>
</evidence>
<gene>
    <name evidence="8" type="primary">rnpA</name>
    <name evidence="8" type="ORF">CAV_0904</name>
</gene>
<evidence type="ECO:0000313" key="9">
    <source>
        <dbReference type="Proteomes" id="UP000201169"/>
    </source>
</evidence>
<evidence type="ECO:0000256" key="6">
    <source>
        <dbReference type="ARBA" id="ARBA00022884"/>
    </source>
</evidence>
<reference evidence="8 9" key="1">
    <citation type="submission" date="2017-07" db="EMBL/GenBank/DDBJ databases">
        <title>Analysis of two Campylobacter avium genomes and identification of a novel hippuricase gene.</title>
        <authorList>
            <person name="Miller W.G."/>
            <person name="Chapman M.H."/>
            <person name="Yee E."/>
            <person name="Revez J."/>
            <person name="Bono J.L."/>
            <person name="Rossi M."/>
        </authorList>
    </citation>
    <scope>NUCLEOTIDE SEQUENCE [LARGE SCALE GENOMIC DNA]</scope>
    <source>
        <strain evidence="8 9">LMG 24591</strain>
    </source>
</reference>
<dbReference type="InterPro" id="IPR020539">
    <property type="entry name" value="RNase_P_CS"/>
</dbReference>
<evidence type="ECO:0000256" key="4">
    <source>
        <dbReference type="ARBA" id="ARBA00022759"/>
    </source>
</evidence>
<keyword evidence="4" id="KW-0255">Endonuclease</keyword>
<organism evidence="8 9">
    <name type="scientific">Campylobacter avium LMG 24591</name>
    <dbReference type="NCBI Taxonomy" id="522484"/>
    <lineage>
        <taxon>Bacteria</taxon>
        <taxon>Pseudomonadati</taxon>
        <taxon>Campylobacterota</taxon>
        <taxon>Epsilonproteobacteria</taxon>
        <taxon>Campylobacterales</taxon>
        <taxon>Campylobacteraceae</taxon>
        <taxon>Campylobacter</taxon>
    </lineage>
</organism>
<protein>
    <recommendedName>
        <fullName evidence="7">Ribonuclease P protein component</fullName>
        <ecNumber evidence="7">3.1.26.5</ecNumber>
    </recommendedName>
</protein>
<dbReference type="Proteomes" id="UP000201169">
    <property type="component" value="Chromosome"/>
</dbReference>
<dbReference type="Pfam" id="PF00825">
    <property type="entry name" value="Ribonuclease_P"/>
    <property type="match status" value="1"/>
</dbReference>
<keyword evidence="3" id="KW-0540">Nuclease</keyword>
<dbReference type="GO" id="GO:0030677">
    <property type="term" value="C:ribonuclease P complex"/>
    <property type="evidence" value="ECO:0007669"/>
    <property type="project" value="TreeGrafter"/>
</dbReference>
<dbReference type="PANTHER" id="PTHR33992">
    <property type="entry name" value="RIBONUCLEASE P PROTEIN COMPONENT"/>
    <property type="match status" value="1"/>
</dbReference>
<dbReference type="InterPro" id="IPR020568">
    <property type="entry name" value="Ribosomal_Su5_D2-typ_SF"/>
</dbReference>
<keyword evidence="2" id="KW-0819">tRNA processing</keyword>
<proteinExistence type="predicted"/>
<dbReference type="GO" id="GO:0000049">
    <property type="term" value="F:tRNA binding"/>
    <property type="evidence" value="ECO:0007669"/>
    <property type="project" value="InterPro"/>
</dbReference>
<dbReference type="Gene3D" id="3.30.230.10">
    <property type="match status" value="1"/>
</dbReference>
<dbReference type="OrthoDB" id="9810867at2"/>
<dbReference type="GO" id="GO:0042781">
    <property type="term" value="F:3'-tRNA processing endoribonuclease activity"/>
    <property type="evidence" value="ECO:0007669"/>
    <property type="project" value="TreeGrafter"/>
</dbReference>
<evidence type="ECO:0000256" key="1">
    <source>
        <dbReference type="ARBA" id="ARBA00002663"/>
    </source>
</evidence>
<dbReference type="EMBL" id="CP022347">
    <property type="protein sequence ID" value="ASQ30565.1"/>
    <property type="molecule type" value="Genomic_DNA"/>
</dbReference>
<dbReference type="RefSeq" id="WP_094325319.1">
    <property type="nucleotide sequence ID" value="NZ_CP022347.1"/>
</dbReference>
<name>A0A222MXD4_9BACT</name>
<keyword evidence="9" id="KW-1185">Reference proteome</keyword>
<evidence type="ECO:0000256" key="2">
    <source>
        <dbReference type="ARBA" id="ARBA00022694"/>
    </source>
</evidence>
<evidence type="ECO:0000256" key="7">
    <source>
        <dbReference type="NCBIfam" id="TIGR00188"/>
    </source>
</evidence>
<dbReference type="InterPro" id="IPR014721">
    <property type="entry name" value="Ribsml_uS5_D2-typ_fold_subgr"/>
</dbReference>
<dbReference type="SUPFAM" id="SSF54211">
    <property type="entry name" value="Ribosomal protein S5 domain 2-like"/>
    <property type="match status" value="1"/>
</dbReference>
<accession>A0A222MXD4</accession>
<dbReference type="NCBIfam" id="TIGR00188">
    <property type="entry name" value="rnpA"/>
    <property type="match status" value="1"/>
</dbReference>
<dbReference type="AlphaFoldDB" id="A0A222MXD4"/>
<evidence type="ECO:0000256" key="3">
    <source>
        <dbReference type="ARBA" id="ARBA00022722"/>
    </source>
</evidence>